<dbReference type="Proteomes" id="UP000553193">
    <property type="component" value="Unassembled WGS sequence"/>
</dbReference>
<protein>
    <recommendedName>
        <fullName evidence="3">peptide-methionine (R)-S-oxide reductase</fullName>
        <ecNumber evidence="3">1.8.4.12</ecNumber>
    </recommendedName>
</protein>
<dbReference type="InterPro" id="IPR028427">
    <property type="entry name" value="Met_Sox_Rdtase_MsrB"/>
</dbReference>
<reference evidence="9 10" key="1">
    <citation type="submission" date="2020-08" db="EMBL/GenBank/DDBJ databases">
        <title>Genomic Encyclopedia of Type Strains, Phase IV (KMG-IV): sequencing the most valuable type-strain genomes for metagenomic binning, comparative biology and taxonomic classification.</title>
        <authorList>
            <person name="Goeker M."/>
        </authorList>
    </citation>
    <scope>NUCLEOTIDE SEQUENCE [LARGE SCALE GENOMIC DNA]</scope>
    <source>
        <strain evidence="9 10">DSM 19979</strain>
    </source>
</reference>
<proteinExistence type="inferred from homology"/>
<accession>A0A840AD93</accession>
<comment type="catalytic activity">
    <reaction evidence="7">
        <text>L-methionyl-[protein] + [thioredoxin]-disulfide + H2O = L-methionyl-(R)-S-oxide-[protein] + [thioredoxin]-dithiol</text>
        <dbReference type="Rhea" id="RHEA:24164"/>
        <dbReference type="Rhea" id="RHEA-COMP:10698"/>
        <dbReference type="Rhea" id="RHEA-COMP:10700"/>
        <dbReference type="Rhea" id="RHEA-COMP:12313"/>
        <dbReference type="Rhea" id="RHEA-COMP:12314"/>
        <dbReference type="ChEBI" id="CHEBI:15377"/>
        <dbReference type="ChEBI" id="CHEBI:16044"/>
        <dbReference type="ChEBI" id="CHEBI:29950"/>
        <dbReference type="ChEBI" id="CHEBI:45764"/>
        <dbReference type="ChEBI" id="CHEBI:50058"/>
        <dbReference type="EC" id="1.8.4.12"/>
    </reaction>
</comment>
<comment type="caution">
    <text evidence="9">The sequence shown here is derived from an EMBL/GenBank/DDBJ whole genome shotgun (WGS) entry which is preliminary data.</text>
</comment>
<dbReference type="EMBL" id="JACIDJ010000004">
    <property type="protein sequence ID" value="MBB3899057.1"/>
    <property type="molecule type" value="Genomic_DNA"/>
</dbReference>
<keyword evidence="5" id="KW-0862">Zinc</keyword>
<dbReference type="RefSeq" id="WP_184384489.1">
    <property type="nucleotide sequence ID" value="NZ_JACIDJ010000004.1"/>
</dbReference>
<dbReference type="AlphaFoldDB" id="A0A840AD93"/>
<keyword evidence="10" id="KW-1185">Reference proteome</keyword>
<name>A0A840AD93_9PROT</name>
<dbReference type="FunFam" id="2.170.150.20:FF:000001">
    <property type="entry name" value="Peptide methionine sulfoxide reductase MsrB"/>
    <property type="match status" value="1"/>
</dbReference>
<dbReference type="PROSITE" id="PS51790">
    <property type="entry name" value="MSRB"/>
    <property type="match status" value="1"/>
</dbReference>
<dbReference type="PANTHER" id="PTHR10173">
    <property type="entry name" value="METHIONINE SULFOXIDE REDUCTASE"/>
    <property type="match status" value="1"/>
</dbReference>
<evidence type="ECO:0000256" key="7">
    <source>
        <dbReference type="ARBA" id="ARBA00048488"/>
    </source>
</evidence>
<evidence type="ECO:0000313" key="9">
    <source>
        <dbReference type="EMBL" id="MBB3899057.1"/>
    </source>
</evidence>
<evidence type="ECO:0000259" key="8">
    <source>
        <dbReference type="PROSITE" id="PS51790"/>
    </source>
</evidence>
<dbReference type="SUPFAM" id="SSF51316">
    <property type="entry name" value="Mss4-like"/>
    <property type="match status" value="1"/>
</dbReference>
<organism evidence="9 10">
    <name type="scientific">Roseococcus suduntuyensis</name>
    <dbReference type="NCBI Taxonomy" id="455361"/>
    <lineage>
        <taxon>Bacteria</taxon>
        <taxon>Pseudomonadati</taxon>
        <taxon>Pseudomonadota</taxon>
        <taxon>Alphaproteobacteria</taxon>
        <taxon>Acetobacterales</taxon>
        <taxon>Roseomonadaceae</taxon>
        <taxon>Roseococcus</taxon>
    </lineage>
</organism>
<dbReference type="InterPro" id="IPR002579">
    <property type="entry name" value="Met_Sox_Rdtase_MsrB_dom"/>
</dbReference>
<dbReference type="Pfam" id="PF01641">
    <property type="entry name" value="SelR"/>
    <property type="match status" value="1"/>
</dbReference>
<dbReference type="PANTHER" id="PTHR10173:SF57">
    <property type="entry name" value="PEPTIDE-METHIONINE (R)-S-OXIDE REDUCTASE"/>
    <property type="match status" value="1"/>
</dbReference>
<evidence type="ECO:0000256" key="2">
    <source>
        <dbReference type="ARBA" id="ARBA00007174"/>
    </source>
</evidence>
<evidence type="ECO:0000313" key="10">
    <source>
        <dbReference type="Proteomes" id="UP000553193"/>
    </source>
</evidence>
<dbReference type="EC" id="1.8.4.12" evidence="3"/>
<dbReference type="GO" id="GO:0005737">
    <property type="term" value="C:cytoplasm"/>
    <property type="evidence" value="ECO:0007669"/>
    <property type="project" value="TreeGrafter"/>
</dbReference>
<gene>
    <name evidence="9" type="ORF">GGQ83_002505</name>
</gene>
<feature type="domain" description="MsrB" evidence="8">
    <location>
        <begin position="18"/>
        <end position="139"/>
    </location>
</feature>
<dbReference type="Gene3D" id="2.170.150.20">
    <property type="entry name" value="Peptide methionine sulfoxide reductase"/>
    <property type="match status" value="1"/>
</dbReference>
<evidence type="ECO:0000256" key="5">
    <source>
        <dbReference type="ARBA" id="ARBA00022833"/>
    </source>
</evidence>
<dbReference type="GO" id="GO:0033743">
    <property type="term" value="F:peptide-methionine (R)-S-oxide reductase activity"/>
    <property type="evidence" value="ECO:0007669"/>
    <property type="project" value="UniProtKB-EC"/>
</dbReference>
<evidence type="ECO:0000256" key="4">
    <source>
        <dbReference type="ARBA" id="ARBA00022723"/>
    </source>
</evidence>
<dbReference type="NCBIfam" id="TIGR00357">
    <property type="entry name" value="peptide-methionine (R)-S-oxide reductase MsrB"/>
    <property type="match status" value="1"/>
</dbReference>
<keyword evidence="4" id="KW-0479">Metal-binding</keyword>
<dbReference type="GO" id="GO:0006979">
    <property type="term" value="P:response to oxidative stress"/>
    <property type="evidence" value="ECO:0007669"/>
    <property type="project" value="InterPro"/>
</dbReference>
<evidence type="ECO:0000256" key="6">
    <source>
        <dbReference type="ARBA" id="ARBA00023002"/>
    </source>
</evidence>
<evidence type="ECO:0000256" key="1">
    <source>
        <dbReference type="ARBA" id="ARBA00001947"/>
    </source>
</evidence>
<dbReference type="GO" id="GO:0046872">
    <property type="term" value="F:metal ion binding"/>
    <property type="evidence" value="ECO:0007669"/>
    <property type="project" value="UniProtKB-KW"/>
</dbReference>
<keyword evidence="6 9" id="KW-0560">Oxidoreductase</keyword>
<dbReference type="InterPro" id="IPR011057">
    <property type="entry name" value="Mss4-like_sf"/>
</dbReference>
<sequence>MFFKSKPATTDFPIQRSEEEWRAALDPMAFRVLRQHATERAGTSPLNAEKREGVFHCAGCGTPLFESDTKFESGTGWPSFHSRIEGNVGETEDNSFFMRRTEVHCAACGGHLGHVFPDGPEPTGLRYCINGAALEFKPV</sequence>
<evidence type="ECO:0000256" key="3">
    <source>
        <dbReference type="ARBA" id="ARBA00012499"/>
    </source>
</evidence>
<comment type="cofactor">
    <cofactor evidence="1">
        <name>Zn(2+)</name>
        <dbReference type="ChEBI" id="CHEBI:29105"/>
    </cofactor>
</comment>
<comment type="similarity">
    <text evidence="2">Belongs to the MsrB Met sulfoxide reductase family.</text>
</comment>
<dbReference type="GO" id="GO:0030091">
    <property type="term" value="P:protein repair"/>
    <property type="evidence" value="ECO:0007669"/>
    <property type="project" value="InterPro"/>
</dbReference>